<dbReference type="PROSITE" id="PS51191">
    <property type="entry name" value="FEMABX"/>
    <property type="match status" value="1"/>
</dbReference>
<name>A0A1F5Z0E5_9BACT</name>
<keyword evidence="4" id="KW-0573">Peptidoglycan synthesis</keyword>
<evidence type="ECO:0000313" key="8">
    <source>
        <dbReference type="Proteomes" id="UP000178681"/>
    </source>
</evidence>
<evidence type="ECO:0000256" key="5">
    <source>
        <dbReference type="ARBA" id="ARBA00023315"/>
    </source>
</evidence>
<evidence type="ECO:0000256" key="4">
    <source>
        <dbReference type="ARBA" id="ARBA00022984"/>
    </source>
</evidence>
<dbReference type="PANTHER" id="PTHR36174">
    <property type="entry name" value="LIPID II:GLYCINE GLYCYLTRANSFERASE"/>
    <property type="match status" value="1"/>
</dbReference>
<dbReference type="PANTHER" id="PTHR36174:SF1">
    <property type="entry name" value="LIPID II:GLYCINE GLYCYLTRANSFERASE"/>
    <property type="match status" value="1"/>
</dbReference>
<protein>
    <recommendedName>
        <fullName evidence="9">BioF2-like acetyltransferase domain-containing protein</fullName>
    </recommendedName>
</protein>
<evidence type="ECO:0000256" key="1">
    <source>
        <dbReference type="ARBA" id="ARBA00009943"/>
    </source>
</evidence>
<reference evidence="7 8" key="1">
    <citation type="journal article" date="2016" name="Nat. Commun.">
        <title>Thousands of microbial genomes shed light on interconnected biogeochemical processes in an aquifer system.</title>
        <authorList>
            <person name="Anantharaman K."/>
            <person name="Brown C.T."/>
            <person name="Hug L.A."/>
            <person name="Sharon I."/>
            <person name="Castelle C.J."/>
            <person name="Probst A.J."/>
            <person name="Thomas B.C."/>
            <person name="Singh A."/>
            <person name="Wilkins M.J."/>
            <person name="Karaoz U."/>
            <person name="Brodie E.L."/>
            <person name="Williams K.H."/>
            <person name="Hubbard S.S."/>
            <person name="Banfield J.F."/>
        </authorList>
    </citation>
    <scope>NUCLEOTIDE SEQUENCE [LARGE SCALE GENOMIC DNA]</scope>
</reference>
<dbReference type="Pfam" id="PF02388">
    <property type="entry name" value="FemAB"/>
    <property type="match status" value="1"/>
</dbReference>
<dbReference type="EMBL" id="MFJG01000026">
    <property type="protein sequence ID" value="OGG05866.1"/>
    <property type="molecule type" value="Genomic_DNA"/>
</dbReference>
<sequence length="239" mass="27993">MPDVRQSDLYAKYMQSLGWIVEKIDDTNVFIKKILFFSVIKIQRPNILSLSKLKLLKNKYRAIKVNIEPGQGWRLLPTKTIIIDLLNLNIPKDTRYEIRKSQNTKLLIKVTDDIDGFYKMLQETMRIGHWEIPIKREVTNLYKAFKPYNSAILMTQHSGCLMIWDKDTAHYMYAANTTSGLKLGAAYLTLWDAIKFCQKKGLKYLDLEGIYDERFPSENKNWQGFTKFKMGWGGEVVEY</sequence>
<dbReference type="GO" id="GO:0008360">
    <property type="term" value="P:regulation of cell shape"/>
    <property type="evidence" value="ECO:0007669"/>
    <property type="project" value="UniProtKB-KW"/>
</dbReference>
<dbReference type="InterPro" id="IPR003447">
    <property type="entry name" value="FEMABX"/>
</dbReference>
<dbReference type="GO" id="GO:0009252">
    <property type="term" value="P:peptidoglycan biosynthetic process"/>
    <property type="evidence" value="ECO:0007669"/>
    <property type="project" value="UniProtKB-KW"/>
</dbReference>
<keyword evidence="3" id="KW-0133">Cell shape</keyword>
<comment type="similarity">
    <text evidence="1">Belongs to the FemABX family.</text>
</comment>
<keyword evidence="2" id="KW-0808">Transferase</keyword>
<dbReference type="InterPro" id="IPR016181">
    <property type="entry name" value="Acyl_CoA_acyltransferase"/>
</dbReference>
<accession>A0A1F5Z0E5</accession>
<organism evidence="7 8">
    <name type="scientific">Candidatus Gottesmanbacteria bacterium RIFCSPHIGHO2_01_FULL_42_12</name>
    <dbReference type="NCBI Taxonomy" id="1798377"/>
    <lineage>
        <taxon>Bacteria</taxon>
        <taxon>Candidatus Gottesmaniibacteriota</taxon>
    </lineage>
</organism>
<evidence type="ECO:0000256" key="2">
    <source>
        <dbReference type="ARBA" id="ARBA00022679"/>
    </source>
</evidence>
<dbReference type="SUPFAM" id="SSF55729">
    <property type="entry name" value="Acyl-CoA N-acyltransferases (Nat)"/>
    <property type="match status" value="1"/>
</dbReference>
<dbReference type="AlphaFoldDB" id="A0A1F5Z0E5"/>
<dbReference type="GO" id="GO:0016755">
    <property type="term" value="F:aminoacyltransferase activity"/>
    <property type="evidence" value="ECO:0007669"/>
    <property type="project" value="InterPro"/>
</dbReference>
<evidence type="ECO:0008006" key="9">
    <source>
        <dbReference type="Google" id="ProtNLM"/>
    </source>
</evidence>
<dbReference type="STRING" id="1798377.A2872_02600"/>
<evidence type="ECO:0000256" key="6">
    <source>
        <dbReference type="ARBA" id="ARBA00023316"/>
    </source>
</evidence>
<keyword evidence="5" id="KW-0012">Acyltransferase</keyword>
<keyword evidence="6" id="KW-0961">Cell wall biogenesis/degradation</keyword>
<evidence type="ECO:0000256" key="3">
    <source>
        <dbReference type="ARBA" id="ARBA00022960"/>
    </source>
</evidence>
<evidence type="ECO:0000313" key="7">
    <source>
        <dbReference type="EMBL" id="OGG05866.1"/>
    </source>
</evidence>
<dbReference type="GO" id="GO:0071555">
    <property type="term" value="P:cell wall organization"/>
    <property type="evidence" value="ECO:0007669"/>
    <property type="project" value="UniProtKB-KW"/>
</dbReference>
<dbReference type="Proteomes" id="UP000178681">
    <property type="component" value="Unassembled WGS sequence"/>
</dbReference>
<dbReference type="InterPro" id="IPR050644">
    <property type="entry name" value="PG_Glycine_Bridge_Synth"/>
</dbReference>
<dbReference type="Gene3D" id="3.40.630.30">
    <property type="match status" value="1"/>
</dbReference>
<proteinExistence type="inferred from homology"/>
<gene>
    <name evidence="7" type="ORF">A2872_02600</name>
</gene>
<comment type="caution">
    <text evidence="7">The sequence shown here is derived from an EMBL/GenBank/DDBJ whole genome shotgun (WGS) entry which is preliminary data.</text>
</comment>